<evidence type="ECO:0000313" key="2">
    <source>
        <dbReference type="EMBL" id="BBH94229.1"/>
    </source>
</evidence>
<dbReference type="EMBL" id="AP019377">
    <property type="protein sequence ID" value="BBH94229.1"/>
    <property type="molecule type" value="Genomic_DNA"/>
</dbReference>
<dbReference type="Gene3D" id="1.25.40.10">
    <property type="entry name" value="Tetratricopeptide repeat domain"/>
    <property type="match status" value="1"/>
</dbReference>
<reference evidence="2" key="1">
    <citation type="submission" date="2018-12" db="EMBL/GenBank/DDBJ databases">
        <title>Novel natural products biosynthetic potential of the class Ktedonobacteria.</title>
        <authorList>
            <person name="Zheng Y."/>
            <person name="Saitou A."/>
            <person name="Wang C.M."/>
            <person name="Toyoda A."/>
            <person name="Minakuchi Y."/>
            <person name="Sekiguchi Y."/>
            <person name="Ueda K."/>
            <person name="Takano H."/>
            <person name="Sakai Y."/>
            <person name="Yokota A."/>
            <person name="Yabe S."/>
        </authorList>
    </citation>
    <scope>NUCLEOTIDE SEQUENCE</scope>
    <source>
        <strain evidence="2">A3-2</strain>
    </source>
</reference>
<dbReference type="PROSITE" id="PS50005">
    <property type="entry name" value="TPR"/>
    <property type="match status" value="1"/>
</dbReference>
<feature type="repeat" description="TPR" evidence="1">
    <location>
        <begin position="222"/>
        <end position="255"/>
    </location>
</feature>
<dbReference type="InterPro" id="IPR019734">
    <property type="entry name" value="TPR_rpt"/>
</dbReference>
<gene>
    <name evidence="2" type="ORF">KTA_24280</name>
</gene>
<evidence type="ECO:0000256" key="1">
    <source>
        <dbReference type="PROSITE-ProRule" id="PRU00339"/>
    </source>
</evidence>
<dbReference type="InterPro" id="IPR011990">
    <property type="entry name" value="TPR-like_helical_dom_sf"/>
</dbReference>
<dbReference type="CDD" id="cd00093">
    <property type="entry name" value="HTH_XRE"/>
    <property type="match status" value="1"/>
</dbReference>
<organism evidence="2">
    <name type="scientific">Thermogemmatispora argillosa</name>
    <dbReference type="NCBI Taxonomy" id="2045280"/>
    <lineage>
        <taxon>Bacteria</taxon>
        <taxon>Bacillati</taxon>
        <taxon>Chloroflexota</taxon>
        <taxon>Ktedonobacteria</taxon>
        <taxon>Thermogemmatisporales</taxon>
        <taxon>Thermogemmatisporaceae</taxon>
        <taxon>Thermogemmatispora</taxon>
    </lineage>
</organism>
<dbReference type="InterPro" id="IPR001387">
    <property type="entry name" value="Cro/C1-type_HTH"/>
</dbReference>
<sequence length="425" mass="47093">MSAHDPWWVQMGLPAFAAGPDGYPRPGQVTRYYRQQMIKHCGWSWSQKDLALALGVSEITVRKMEATDMGFDSISRRRAVASLLNIPPVLLALAAGPGDSPLPGPFQDPVTFFVMHGSPLFTDSNLPDWQSATQFLHQAWTNHHQISARPDLARLHCLLNDLYRLLPFTSGQERSTALGLLSSAHMLYTTVLRDLQCFEPALQQATKALHWAHELHSYEAMAAVYFWAGLTLLDAGDPKQALKYFDKCKVLLPQAPASLGAALYLNLGVARALTARSQQEQRSSLTSFDRAASLLRSAPTDDDPFFVKADADRYHVDRARALLALGRPGDALAELAQRRPDPHLQRRRLYASILEAEGHFLSGEPEQAAHLLQPCLSQARELHSALNVERIRLLYRRLRASSAGQEQAIIELGNQLGADLSPQSA</sequence>
<proteinExistence type="predicted"/>
<name>A0A455T496_9CHLR</name>
<keyword evidence="1" id="KW-0802">TPR repeat</keyword>
<dbReference type="AlphaFoldDB" id="A0A455T496"/>
<protein>
    <recommendedName>
        <fullName evidence="3">HTH cro/C1-type domain-containing protein</fullName>
    </recommendedName>
</protein>
<dbReference type="SUPFAM" id="SSF48452">
    <property type="entry name" value="TPR-like"/>
    <property type="match status" value="1"/>
</dbReference>
<accession>A0A455T496</accession>
<evidence type="ECO:0008006" key="3">
    <source>
        <dbReference type="Google" id="ProtNLM"/>
    </source>
</evidence>